<dbReference type="EMBL" id="JBJHZY010000001">
    <property type="protein sequence ID" value="MFL0267356.1"/>
    <property type="molecule type" value="Genomic_DNA"/>
</dbReference>
<dbReference type="InterPro" id="IPR047964">
    <property type="entry name" value="EFR1-like"/>
</dbReference>
<keyword evidence="3" id="KW-0411">Iron-sulfur</keyword>
<dbReference type="InterPro" id="IPR017900">
    <property type="entry name" value="4Fe4S_Fe_S_CS"/>
</dbReference>
<dbReference type="Pfam" id="PF12724">
    <property type="entry name" value="Flavodoxin_5"/>
    <property type="match status" value="1"/>
</dbReference>
<dbReference type="RefSeq" id="WP_406763961.1">
    <property type="nucleotide sequence ID" value="NZ_JBJHZY010000001.1"/>
</dbReference>
<dbReference type="InterPro" id="IPR017896">
    <property type="entry name" value="4Fe4S_Fe-S-bd"/>
</dbReference>
<evidence type="ECO:0000313" key="5">
    <source>
        <dbReference type="EMBL" id="MFL0267356.1"/>
    </source>
</evidence>
<dbReference type="PROSITE" id="PS51379">
    <property type="entry name" value="4FE4S_FER_2"/>
    <property type="match status" value="2"/>
</dbReference>
<accession>A0ABW8TS49</accession>
<organism evidence="5 6">
    <name type="scientific">Candidatus Clostridium radicumherbarum</name>
    <dbReference type="NCBI Taxonomy" id="3381662"/>
    <lineage>
        <taxon>Bacteria</taxon>
        <taxon>Bacillati</taxon>
        <taxon>Bacillota</taxon>
        <taxon>Clostridia</taxon>
        <taxon>Eubacteriales</taxon>
        <taxon>Clostridiaceae</taxon>
        <taxon>Clostridium</taxon>
    </lineage>
</organism>
<dbReference type="SUPFAM" id="SSF52218">
    <property type="entry name" value="Flavoproteins"/>
    <property type="match status" value="1"/>
</dbReference>
<keyword evidence="6" id="KW-1185">Reference proteome</keyword>
<dbReference type="InterPro" id="IPR026816">
    <property type="entry name" value="Flavodoxin_dom"/>
</dbReference>
<evidence type="ECO:0000256" key="1">
    <source>
        <dbReference type="ARBA" id="ARBA00022723"/>
    </source>
</evidence>
<keyword evidence="1" id="KW-0479">Metal-binding</keyword>
<evidence type="ECO:0000256" key="2">
    <source>
        <dbReference type="ARBA" id="ARBA00023004"/>
    </source>
</evidence>
<comment type="caution">
    <text evidence="5">The sequence shown here is derived from an EMBL/GenBank/DDBJ whole genome shotgun (WGS) entry which is preliminary data.</text>
</comment>
<dbReference type="InterPro" id="IPR029039">
    <property type="entry name" value="Flavoprotein-like_sf"/>
</dbReference>
<keyword evidence="2" id="KW-0408">Iron</keyword>
<dbReference type="SUPFAM" id="SSF54862">
    <property type="entry name" value="4Fe-4S ferredoxins"/>
    <property type="match status" value="1"/>
</dbReference>
<dbReference type="Proteomes" id="UP001623661">
    <property type="component" value="Unassembled WGS sequence"/>
</dbReference>
<proteinExistence type="predicted"/>
<dbReference type="PROSITE" id="PS00198">
    <property type="entry name" value="4FE4S_FER_1"/>
    <property type="match status" value="1"/>
</dbReference>
<dbReference type="Gene3D" id="3.30.70.20">
    <property type="match status" value="1"/>
</dbReference>
<feature type="domain" description="4Fe-4S ferredoxin-type" evidence="4">
    <location>
        <begin position="186"/>
        <end position="213"/>
    </location>
</feature>
<feature type="domain" description="4Fe-4S ferredoxin-type" evidence="4">
    <location>
        <begin position="214"/>
        <end position="242"/>
    </location>
</feature>
<gene>
    <name evidence="5" type="ORF">ACJDUH_04500</name>
</gene>
<dbReference type="Gene3D" id="3.40.50.360">
    <property type="match status" value="1"/>
</dbReference>
<name>A0ABW8TS49_9CLOT</name>
<evidence type="ECO:0000259" key="4">
    <source>
        <dbReference type="PROSITE" id="PS51379"/>
    </source>
</evidence>
<sequence length="264" mass="29473">MIFYFTGTGNSLQAAKNIAKHNDEKLISIAKIMNDKNSSYDYNLAEEESIGFVFPIYSWGPPKMVLEFINKLKLINYNSNYIYTVVTCGANIGNTMKVMMSTLKKKNLILDSGFSIVMPNNYIIIGDVDSKKAEEKKLLEAEETLNNINEVIKKKTKGVFKVSKGFVPFLLTGVINPLFNKGAIDTKKFYANDSCTSCGICEGVCNCNTIKVDKKPCWGSECSQCLACVHLCPVNAIQYGKGTEKKGRYKNPNITVNELNKFKK</sequence>
<reference evidence="5 6" key="1">
    <citation type="submission" date="2024-11" db="EMBL/GenBank/DDBJ databases">
        <authorList>
            <person name="Heng Y.C."/>
            <person name="Lim A.C.H."/>
            <person name="Lee J.K.Y."/>
            <person name="Kittelmann S."/>
        </authorList>
    </citation>
    <scope>NUCLEOTIDE SEQUENCE [LARGE SCALE GENOMIC DNA]</scope>
    <source>
        <strain evidence="5 6">WILCCON 0202</strain>
    </source>
</reference>
<dbReference type="NCBIfam" id="NF038196">
    <property type="entry name" value="ferrodoxin_EFR1"/>
    <property type="match status" value="1"/>
</dbReference>
<protein>
    <submittedName>
        <fullName evidence="5">EFR1 family ferrodoxin</fullName>
    </submittedName>
</protein>
<evidence type="ECO:0000313" key="6">
    <source>
        <dbReference type="Proteomes" id="UP001623661"/>
    </source>
</evidence>
<evidence type="ECO:0000256" key="3">
    <source>
        <dbReference type="ARBA" id="ARBA00023014"/>
    </source>
</evidence>